<comment type="caution">
    <text evidence="1">The sequence shown here is derived from an EMBL/GenBank/DDBJ whole genome shotgun (WGS) entry which is preliminary data.</text>
</comment>
<dbReference type="InterPro" id="IPR000884">
    <property type="entry name" value="TSP1_rpt"/>
</dbReference>
<keyword evidence="2" id="KW-1185">Reference proteome</keyword>
<organism evidence="1 2">
    <name type="scientific">Caenorhabditis nigoni</name>
    <dbReference type="NCBI Taxonomy" id="1611254"/>
    <lineage>
        <taxon>Eukaryota</taxon>
        <taxon>Metazoa</taxon>
        <taxon>Ecdysozoa</taxon>
        <taxon>Nematoda</taxon>
        <taxon>Chromadorea</taxon>
        <taxon>Rhabditida</taxon>
        <taxon>Rhabditina</taxon>
        <taxon>Rhabditomorpha</taxon>
        <taxon>Rhabditoidea</taxon>
        <taxon>Rhabditidae</taxon>
        <taxon>Peloderinae</taxon>
        <taxon>Caenorhabditis</taxon>
    </lineage>
</organism>
<accession>A0A2G5U299</accession>
<dbReference type="OrthoDB" id="5821553at2759"/>
<dbReference type="PROSITE" id="PS50092">
    <property type="entry name" value="TSP1"/>
    <property type="match status" value="1"/>
</dbReference>
<evidence type="ECO:0000313" key="2">
    <source>
        <dbReference type="Proteomes" id="UP000230233"/>
    </source>
</evidence>
<evidence type="ECO:0000313" key="1">
    <source>
        <dbReference type="EMBL" id="PIC33583.1"/>
    </source>
</evidence>
<gene>
    <name evidence="1" type="primary">Cnig_chr_IV.g13510</name>
    <name evidence="1" type="ORF">B9Z55_013510</name>
</gene>
<name>A0A2G5U299_9PELO</name>
<protein>
    <submittedName>
        <fullName evidence="1">Uncharacterized protein</fullName>
    </submittedName>
</protein>
<sequence length="554" mass="62869">MIFLVVSGRNGRPLHLAQRSVDLAPNVFQQGPVFLQVSEKHARERFRVGCQVNSFHFSGPSTRQILCNTSPCIYPSQRACCVPYVLMVIDGKQQCGPIPKDPSGGATSCCPSGGMVSEWSGFFRDTVTNLFTRTRKCVSEQIGCPCTGSTLIQTQSTCPCRDFEDVSSIVRFSHRTYDLQFLVDQSTANCYGYSDLHFDGTVGRPCNDYPTYKTFQATVIRYVQPNNDTVLNFRVFDCQSTSRTKRVTFYCDLKSEYWRLEGTNEEVRGWNQIDIRSWFYGNSEIQKCSYDVCTNGGLWSEWTSTEKCPTDCGSCSKRLYTRTCLSANFPNCACKGESVRKILCNTHVCVYPAQRTCCIPYVPMTINKTSQCGPFPKDKLLSKEAPCCPKEGFWSQWSGYIRDESGGWKRSRKCLSDSAGCPCDNPTTNVEISKECPCKKMVDVTNLVITDRHSTFPLKVEYNDTACTAFQVMENVNKGNNFVPCNGYETWKPYTWVNLIRYVRPDNSRKEERIQNCISNGLKQVTFYCDLVSEYWRLDVNNHEVVGFNQINAN</sequence>
<dbReference type="STRING" id="1611254.A0A2G5U299"/>
<reference evidence="2" key="1">
    <citation type="submission" date="2017-10" db="EMBL/GenBank/DDBJ databases">
        <title>Rapid genome shrinkage in a self-fertile nematode reveals novel sperm competition proteins.</title>
        <authorList>
            <person name="Yin D."/>
            <person name="Schwarz E.M."/>
            <person name="Thomas C.G."/>
            <person name="Felde R.L."/>
            <person name="Korf I.F."/>
            <person name="Cutter A.D."/>
            <person name="Schartner C.M."/>
            <person name="Ralston E.J."/>
            <person name="Meyer B.J."/>
            <person name="Haag E.S."/>
        </authorList>
    </citation>
    <scope>NUCLEOTIDE SEQUENCE [LARGE SCALE GENOMIC DNA]</scope>
    <source>
        <strain evidence="2">JU1422</strain>
    </source>
</reference>
<dbReference type="Proteomes" id="UP000230233">
    <property type="component" value="Chromosome IV"/>
</dbReference>
<dbReference type="PANTHER" id="PTHR31936">
    <property type="entry name" value="PROTEIN CBG18744"/>
    <property type="match status" value="1"/>
</dbReference>
<proteinExistence type="predicted"/>
<dbReference type="PANTHER" id="PTHR31936:SF7">
    <property type="entry name" value="SHK DOMAIN-CONTAINING PROTEIN"/>
    <property type="match status" value="1"/>
</dbReference>
<dbReference type="AlphaFoldDB" id="A0A2G5U299"/>
<dbReference type="EMBL" id="PDUG01000004">
    <property type="protein sequence ID" value="PIC33583.1"/>
    <property type="molecule type" value="Genomic_DNA"/>
</dbReference>